<feature type="domain" description="Rrn7/TAF1B C-terminal cyclin" evidence="11">
    <location>
        <begin position="354"/>
        <end position="455"/>
    </location>
</feature>
<evidence type="ECO:0000256" key="4">
    <source>
        <dbReference type="ARBA" id="ARBA00022771"/>
    </source>
</evidence>
<evidence type="ECO:0000256" key="9">
    <source>
        <dbReference type="ARBA" id="ARBA00023242"/>
    </source>
</evidence>
<evidence type="ECO:0000313" key="12">
    <source>
        <dbReference type="Proteomes" id="UP000515158"/>
    </source>
</evidence>
<keyword evidence="4" id="KW-0863">Zinc-finger</keyword>
<evidence type="ECO:0000256" key="2">
    <source>
        <dbReference type="ARBA" id="ARBA00006899"/>
    </source>
</evidence>
<keyword evidence="9" id="KW-0539">Nucleus</keyword>
<dbReference type="Proteomes" id="UP000515158">
    <property type="component" value="Unplaced"/>
</dbReference>
<name>A0A6P9A0W0_THRPL</name>
<dbReference type="GO" id="GO:0005668">
    <property type="term" value="C:RNA polymerase transcription factor SL1 complex"/>
    <property type="evidence" value="ECO:0007669"/>
    <property type="project" value="TreeGrafter"/>
</dbReference>
<dbReference type="GO" id="GO:0070860">
    <property type="term" value="C:RNA polymerase I core factor complex"/>
    <property type="evidence" value="ECO:0007669"/>
    <property type="project" value="InterPro"/>
</dbReference>
<protein>
    <submittedName>
        <fullName evidence="13">TATA box-binding protein-associated factor RNA polymerase I subunit B</fullName>
    </submittedName>
</protein>
<dbReference type="RefSeq" id="XP_034251070.1">
    <property type="nucleotide sequence ID" value="XM_034395179.1"/>
</dbReference>
<keyword evidence="6" id="KW-0805">Transcription regulation</keyword>
<dbReference type="Pfam" id="PF20645">
    <property type="entry name" value="Rrn7_cyclin_C"/>
    <property type="match status" value="1"/>
</dbReference>
<dbReference type="PANTHER" id="PTHR31576:SF2">
    <property type="entry name" value="TATA BOX-BINDING PROTEIN-ASSOCIATED FACTOR RNA POLYMERASE I SUBUNIT B"/>
    <property type="match status" value="1"/>
</dbReference>
<dbReference type="InterPro" id="IPR033599">
    <property type="entry name" value="TAF1B/Rrn7"/>
</dbReference>
<evidence type="ECO:0000256" key="5">
    <source>
        <dbReference type="ARBA" id="ARBA00022833"/>
    </source>
</evidence>
<gene>
    <name evidence="13" type="primary">LOC117651301</name>
</gene>
<keyword evidence="8" id="KW-0804">Transcription</keyword>
<dbReference type="GO" id="GO:0001164">
    <property type="term" value="F:RNA polymerase I core promoter sequence-specific DNA binding"/>
    <property type="evidence" value="ECO:0007669"/>
    <property type="project" value="InterPro"/>
</dbReference>
<dbReference type="GO" id="GO:0042790">
    <property type="term" value="P:nucleolar large rRNA transcription by RNA polymerase I"/>
    <property type="evidence" value="ECO:0007669"/>
    <property type="project" value="TreeGrafter"/>
</dbReference>
<evidence type="ECO:0000313" key="13">
    <source>
        <dbReference type="RefSeq" id="XP_034251070.1"/>
    </source>
</evidence>
<dbReference type="InterPro" id="IPR048538">
    <property type="entry name" value="Rrn7_cyclin_C"/>
</dbReference>
<keyword evidence="7" id="KW-0238">DNA-binding</keyword>
<dbReference type="PANTHER" id="PTHR31576">
    <property type="entry name" value="TATA BOX-BINDING PROTEIN-ASSOCIATED FACTOR RNA POLYMERASE I SUBUNIT B"/>
    <property type="match status" value="1"/>
</dbReference>
<comment type="similarity">
    <text evidence="2">Belongs to the RRN7/TAF1B family.</text>
</comment>
<dbReference type="FunCoup" id="A0A6P9A0W0">
    <property type="interactions" value="467"/>
</dbReference>
<evidence type="ECO:0000256" key="3">
    <source>
        <dbReference type="ARBA" id="ARBA00022723"/>
    </source>
</evidence>
<feature type="region of interest" description="Disordered" evidence="10">
    <location>
        <begin position="40"/>
        <end position="61"/>
    </location>
</feature>
<comment type="subcellular location">
    <subcellularLocation>
        <location evidence="1">Nucleus</location>
        <location evidence="1">Nucleolus</location>
    </subcellularLocation>
</comment>
<feature type="region of interest" description="Disordered" evidence="10">
    <location>
        <begin position="145"/>
        <end position="180"/>
    </location>
</feature>
<dbReference type="AlphaFoldDB" id="A0A6P9A0W0"/>
<evidence type="ECO:0000256" key="10">
    <source>
        <dbReference type="SAM" id="MobiDB-lite"/>
    </source>
</evidence>
<evidence type="ECO:0000259" key="11">
    <source>
        <dbReference type="Pfam" id="PF20645"/>
    </source>
</evidence>
<evidence type="ECO:0000256" key="6">
    <source>
        <dbReference type="ARBA" id="ARBA00023015"/>
    </source>
</evidence>
<keyword evidence="3" id="KW-0479">Metal-binding</keyword>
<keyword evidence="5" id="KW-0862">Zinc</keyword>
<dbReference type="InParanoid" id="A0A6P9A0W0"/>
<dbReference type="OrthoDB" id="10069252at2759"/>
<sequence length="824" mass="94082">MPVCAVCSGTDFVCESGFYYCSECQTQSQDIREEVHEIDGDHVGKPVGGKRKRSSTGRTKSPVAVEENITTWEGFNFALVGLVDELISLGADPLLKKYVLRIWVAYLAKLEIAFTSKTEPAIPKLGPNYKHQDAEIIYGYSERKARQQEAKESKRKKHKKKKNDDDLLNDTNDSGKDLRKKNIRRKRVAIKMDYEKTMHEMSLASQSLTDVTLEMLSARKPDDDDECPEGEEKKQKGLQLSEIGEKFKDNFDYLHPGVLVRGKLPAILYLGLLMTGGKIKLSDLIRWMWEGHVSYSYLWKFFPPEAKIIGETYATFGAQVPPTAYHWVLEGTQQLGNFIDVKALKAPCLEDMIRHYTTELNLPDQICLIALRLLALLPKMQNSATVTVREKLPNWEGIAMAHVIVALKILFGLDDCTENRNSKVARRMNKLIASQHGSLKLFVWDDWVKFITLRQTALMLLHDRSALQNKLPTSAVQNIRPLVSLVKNKYVKDTKYATRKTILLMETHKQILSRLVSKDPLSESNDISIAFPPSISPLSDYTKVMIKACQDGQFNSASGEWGHTVRGMNLDMLAENFSSTKVDYLTHPESYVEWAQQQGLRVGLHSGSGVNDLKYPAPEKRHWKYNNLLLYRVKLILDENESQLNPTIPQTSHFTGQKRNYKCHKPIVYPKVGDGTEKVPLPMITEMTDCAPEKVIKSKMKEKKTVLKSSNEEFSNEDEENMLHTPHTEYWMLHFADVRETSFPGRYTDYKRQLPASFAFLLEECASLLEMEPSLLYREVSNLEAMHMDLASFDDLKATGSIGSNYNLKQYGKEQYVKYLKKCW</sequence>
<evidence type="ECO:0000256" key="7">
    <source>
        <dbReference type="ARBA" id="ARBA00023125"/>
    </source>
</evidence>
<evidence type="ECO:0000256" key="8">
    <source>
        <dbReference type="ARBA" id="ARBA00023163"/>
    </source>
</evidence>
<dbReference type="KEGG" id="tpal:117651301"/>
<organism evidence="13">
    <name type="scientific">Thrips palmi</name>
    <name type="common">Melon thrips</name>
    <dbReference type="NCBI Taxonomy" id="161013"/>
    <lineage>
        <taxon>Eukaryota</taxon>
        <taxon>Metazoa</taxon>
        <taxon>Ecdysozoa</taxon>
        <taxon>Arthropoda</taxon>
        <taxon>Hexapoda</taxon>
        <taxon>Insecta</taxon>
        <taxon>Pterygota</taxon>
        <taxon>Neoptera</taxon>
        <taxon>Paraneoptera</taxon>
        <taxon>Thysanoptera</taxon>
        <taxon>Terebrantia</taxon>
        <taxon>Thripoidea</taxon>
        <taxon>Thripidae</taxon>
        <taxon>Thrips</taxon>
    </lineage>
</organism>
<dbReference type="CTD" id="9014"/>
<evidence type="ECO:0000256" key="1">
    <source>
        <dbReference type="ARBA" id="ARBA00004604"/>
    </source>
</evidence>
<keyword evidence="12" id="KW-1185">Reference proteome</keyword>
<dbReference type="GeneID" id="117651301"/>
<dbReference type="GO" id="GO:0008270">
    <property type="term" value="F:zinc ion binding"/>
    <property type="evidence" value="ECO:0007669"/>
    <property type="project" value="UniProtKB-KW"/>
</dbReference>
<reference evidence="13" key="1">
    <citation type="submission" date="2025-08" db="UniProtKB">
        <authorList>
            <consortium name="RefSeq"/>
        </authorList>
    </citation>
    <scope>IDENTIFICATION</scope>
    <source>
        <tissue evidence="13">Total insect</tissue>
    </source>
</reference>
<accession>A0A6P9A0W0</accession>
<proteinExistence type="inferred from homology"/>